<comment type="subcellular location">
    <subcellularLocation>
        <location evidence="1 8">Cell membrane</location>
        <topology evidence="1 8">Multi-pass membrane protein</topology>
    </subcellularLocation>
</comment>
<dbReference type="EMBL" id="KE345373">
    <property type="protein sequence ID" value="EXC03136.1"/>
    <property type="molecule type" value="Genomic_DNA"/>
</dbReference>
<feature type="compositionally biased region" description="Basic and acidic residues" evidence="9">
    <location>
        <begin position="1"/>
        <end position="10"/>
    </location>
</feature>
<evidence type="ECO:0000313" key="11">
    <source>
        <dbReference type="EMBL" id="EXC03136.1"/>
    </source>
</evidence>
<evidence type="ECO:0000256" key="9">
    <source>
        <dbReference type="SAM" id="MobiDB-lite"/>
    </source>
</evidence>
<keyword evidence="7 8" id="KW-0472">Membrane</keyword>
<gene>
    <name evidence="11" type="ORF">L484_008468</name>
</gene>
<name>W9RQ42_9ROSA</name>
<evidence type="ECO:0000259" key="10">
    <source>
        <dbReference type="Pfam" id="PF04535"/>
    </source>
</evidence>
<dbReference type="InterPro" id="IPR044173">
    <property type="entry name" value="CASPL"/>
</dbReference>
<dbReference type="PANTHER" id="PTHR36488:SF8">
    <property type="entry name" value="CASP-LIKE PROTEIN 1U1"/>
    <property type="match status" value="1"/>
</dbReference>
<dbReference type="STRING" id="981085.W9RQ42"/>
<comment type="similarity">
    <text evidence="2 8">Belongs to the Casparian strip membrane proteins (CASP) family.</text>
</comment>
<dbReference type="Proteomes" id="UP000030645">
    <property type="component" value="Unassembled WGS sequence"/>
</dbReference>
<evidence type="ECO:0000256" key="8">
    <source>
        <dbReference type="RuleBase" id="RU361233"/>
    </source>
</evidence>
<evidence type="ECO:0000256" key="2">
    <source>
        <dbReference type="ARBA" id="ARBA00007651"/>
    </source>
</evidence>
<comment type="subunit">
    <text evidence="3 8">Homodimer and heterodimers.</text>
</comment>
<dbReference type="PANTHER" id="PTHR36488">
    <property type="entry name" value="CASP-LIKE PROTEIN 1U1"/>
    <property type="match status" value="1"/>
</dbReference>
<feature type="compositionally biased region" description="Basic and acidic residues" evidence="9">
    <location>
        <begin position="299"/>
        <end position="326"/>
    </location>
</feature>
<evidence type="ECO:0000313" key="12">
    <source>
        <dbReference type="Proteomes" id="UP000030645"/>
    </source>
</evidence>
<dbReference type="eggNOG" id="ENOG502S2UF">
    <property type="taxonomic scope" value="Eukaryota"/>
</dbReference>
<organism evidence="11 12">
    <name type="scientific">Morus notabilis</name>
    <dbReference type="NCBI Taxonomy" id="981085"/>
    <lineage>
        <taxon>Eukaryota</taxon>
        <taxon>Viridiplantae</taxon>
        <taxon>Streptophyta</taxon>
        <taxon>Embryophyta</taxon>
        <taxon>Tracheophyta</taxon>
        <taxon>Spermatophyta</taxon>
        <taxon>Magnoliopsida</taxon>
        <taxon>eudicotyledons</taxon>
        <taxon>Gunneridae</taxon>
        <taxon>Pentapetalae</taxon>
        <taxon>rosids</taxon>
        <taxon>fabids</taxon>
        <taxon>Rosales</taxon>
        <taxon>Moraceae</taxon>
        <taxon>Moreae</taxon>
        <taxon>Morus</taxon>
    </lineage>
</organism>
<dbReference type="GO" id="GO:0005886">
    <property type="term" value="C:plasma membrane"/>
    <property type="evidence" value="ECO:0007669"/>
    <property type="project" value="UniProtKB-SubCell"/>
</dbReference>
<evidence type="ECO:0000256" key="7">
    <source>
        <dbReference type="ARBA" id="ARBA00023136"/>
    </source>
</evidence>
<reference evidence="12" key="1">
    <citation type="submission" date="2013-01" db="EMBL/GenBank/DDBJ databases">
        <title>Draft Genome Sequence of a Mulberry Tree, Morus notabilis C.K. Schneid.</title>
        <authorList>
            <person name="He N."/>
            <person name="Zhao S."/>
        </authorList>
    </citation>
    <scope>NUCLEOTIDE SEQUENCE</scope>
</reference>
<sequence>MASSSDKPEPEPEIQTYTRSTTSSRPANCFGCDLFLRILLIGASVTCVVVMIFGKQTKEFYSTYEDFDGPVYASSSAEFTNSPAYIYFIVALSVAVVYSIVTALASFAALLKSSLSTIFLVVFAFLDPLMLGVVVSAAATLGAVAYIELKGNEDLGWRKVCHVYTKYCKHVGSSFGVSLFASFLLVFLIWISASTLYRRVPKTSPAADRPNPTLIGMGGWQDVCQIEDLEVNNTYPGSISPNDVNGGKIGGEIPVPKVFVGALHGWSAFGDGRRPDSGSSKWQWGLVFHVQRKKKERKGMRERERKEARMRGREGEKGREKSSYVHSGLRLDLDEQNRHFIIE</sequence>
<evidence type="ECO:0000256" key="5">
    <source>
        <dbReference type="ARBA" id="ARBA00022692"/>
    </source>
</evidence>
<proteinExistence type="inferred from homology"/>
<feature type="region of interest" description="Disordered" evidence="9">
    <location>
        <begin position="1"/>
        <end position="24"/>
    </location>
</feature>
<accession>W9RQ42</accession>
<feature type="region of interest" description="Disordered" evidence="9">
    <location>
        <begin position="295"/>
        <end position="326"/>
    </location>
</feature>
<evidence type="ECO:0000256" key="3">
    <source>
        <dbReference type="ARBA" id="ARBA00011489"/>
    </source>
</evidence>
<dbReference type="AlphaFoldDB" id="W9RQ42"/>
<protein>
    <recommendedName>
        <fullName evidence="8">CASP-like protein</fullName>
    </recommendedName>
</protein>
<keyword evidence="12" id="KW-1185">Reference proteome</keyword>
<feature type="transmembrane region" description="Helical" evidence="8">
    <location>
        <begin position="118"/>
        <end position="147"/>
    </location>
</feature>
<feature type="compositionally biased region" description="Polar residues" evidence="9">
    <location>
        <begin position="15"/>
        <end position="24"/>
    </location>
</feature>
<evidence type="ECO:0000256" key="4">
    <source>
        <dbReference type="ARBA" id="ARBA00022475"/>
    </source>
</evidence>
<dbReference type="InterPro" id="IPR006459">
    <property type="entry name" value="CASP/CASPL"/>
</dbReference>
<evidence type="ECO:0000256" key="6">
    <source>
        <dbReference type="ARBA" id="ARBA00022989"/>
    </source>
</evidence>
<keyword evidence="4 8" id="KW-1003">Cell membrane</keyword>
<feature type="transmembrane region" description="Helical" evidence="8">
    <location>
        <begin position="84"/>
        <end position="111"/>
    </location>
</feature>
<dbReference type="Pfam" id="PF04535">
    <property type="entry name" value="CASP_dom"/>
    <property type="match status" value="1"/>
</dbReference>
<feature type="transmembrane region" description="Helical" evidence="8">
    <location>
        <begin position="34"/>
        <end position="54"/>
    </location>
</feature>
<evidence type="ECO:0000256" key="1">
    <source>
        <dbReference type="ARBA" id="ARBA00004651"/>
    </source>
</evidence>
<keyword evidence="5 8" id="KW-0812">Transmembrane</keyword>
<feature type="domain" description="Casparian strip membrane protein" evidence="10">
    <location>
        <begin position="31"/>
        <end position="184"/>
    </location>
</feature>
<dbReference type="NCBIfam" id="TIGR01569">
    <property type="entry name" value="A_tha_TIGR01569"/>
    <property type="match status" value="1"/>
</dbReference>
<dbReference type="InterPro" id="IPR006702">
    <property type="entry name" value="CASP_dom"/>
</dbReference>
<feature type="transmembrane region" description="Helical" evidence="8">
    <location>
        <begin position="175"/>
        <end position="197"/>
    </location>
</feature>
<keyword evidence="6 8" id="KW-1133">Transmembrane helix</keyword>